<dbReference type="Pfam" id="PF05163">
    <property type="entry name" value="DinB"/>
    <property type="match status" value="1"/>
</dbReference>
<comment type="caution">
    <text evidence="4">The sequence shown here is derived from an EMBL/GenBank/DDBJ whole genome shotgun (WGS) entry which is preliminary data.</text>
</comment>
<evidence type="ECO:0000256" key="3">
    <source>
        <dbReference type="PIRSR" id="PIRSR607837-1"/>
    </source>
</evidence>
<dbReference type="RefSeq" id="WP_308956361.1">
    <property type="nucleotide sequence ID" value="NZ_JAVICY010000015.1"/>
</dbReference>
<dbReference type="SUPFAM" id="SSF109854">
    <property type="entry name" value="DinB/YfiT-like putative metalloenzymes"/>
    <property type="match status" value="1"/>
</dbReference>
<dbReference type="EMBL" id="JAVIDA010000012">
    <property type="protein sequence ID" value="MDQ9071845.1"/>
    <property type="molecule type" value="Genomic_DNA"/>
</dbReference>
<feature type="binding site" evidence="3">
    <location>
        <position position="49"/>
    </location>
    <ligand>
        <name>a divalent metal cation</name>
        <dbReference type="ChEBI" id="CHEBI:60240"/>
    </ligand>
</feature>
<accession>A0AAW8JJQ7</accession>
<dbReference type="InterPro" id="IPR034660">
    <property type="entry name" value="DinB/YfiT-like"/>
</dbReference>
<sequence length="168" mass="19425">MSKENLQLLARYNIWATTKLVHSLEAVSHEDFHKNIGLFFQSIAGTLNHLLLGEHYLWYQRFNAGVSPLIPLDTQIHQDKNLLLNELKEKSLHWVDYIESLEHSKIPENLTYNRANGQQMTLPFEATLIHVFNHGTHHRGQVSAAMTHLGYVCPELDLVYMLTELARK</sequence>
<evidence type="ECO:0000256" key="2">
    <source>
        <dbReference type="ARBA" id="ARBA00022723"/>
    </source>
</evidence>
<comment type="similarity">
    <text evidence="1">Belongs to the DinB family.</text>
</comment>
<organism evidence="4 5">
    <name type="scientific">Acinetobacter gerneri</name>
    <dbReference type="NCBI Taxonomy" id="202952"/>
    <lineage>
        <taxon>Bacteria</taxon>
        <taxon>Pseudomonadati</taxon>
        <taxon>Pseudomonadota</taxon>
        <taxon>Gammaproteobacteria</taxon>
        <taxon>Moraxellales</taxon>
        <taxon>Moraxellaceae</taxon>
        <taxon>Acinetobacter</taxon>
    </lineage>
</organism>
<protein>
    <submittedName>
        <fullName evidence="4">DinB family protein</fullName>
    </submittedName>
</protein>
<dbReference type="Gene3D" id="1.20.120.450">
    <property type="entry name" value="dinb family like domain"/>
    <property type="match status" value="1"/>
</dbReference>
<evidence type="ECO:0000256" key="1">
    <source>
        <dbReference type="ARBA" id="ARBA00008635"/>
    </source>
</evidence>
<gene>
    <name evidence="4" type="ORF">RFH51_10285</name>
</gene>
<feature type="binding site" evidence="3">
    <location>
        <position position="134"/>
    </location>
    <ligand>
        <name>a divalent metal cation</name>
        <dbReference type="ChEBI" id="CHEBI:60240"/>
    </ligand>
</feature>
<proteinExistence type="inferred from homology"/>
<dbReference type="AlphaFoldDB" id="A0AAW8JJQ7"/>
<keyword evidence="2 3" id="KW-0479">Metal-binding</keyword>
<dbReference type="PANTHER" id="PTHR37302:SF1">
    <property type="entry name" value="PROTEIN DINB"/>
    <property type="match status" value="1"/>
</dbReference>
<dbReference type="PANTHER" id="PTHR37302">
    <property type="entry name" value="SLR1116 PROTEIN"/>
    <property type="match status" value="1"/>
</dbReference>
<feature type="binding site" evidence="3">
    <location>
        <position position="138"/>
    </location>
    <ligand>
        <name>a divalent metal cation</name>
        <dbReference type="ChEBI" id="CHEBI:60240"/>
    </ligand>
</feature>
<name>A0AAW8JJQ7_9GAMM</name>
<dbReference type="Proteomes" id="UP001243195">
    <property type="component" value="Unassembled WGS sequence"/>
</dbReference>
<dbReference type="InterPro" id="IPR007837">
    <property type="entry name" value="DinB"/>
</dbReference>
<dbReference type="GO" id="GO:0046872">
    <property type="term" value="F:metal ion binding"/>
    <property type="evidence" value="ECO:0007669"/>
    <property type="project" value="UniProtKB-KW"/>
</dbReference>
<evidence type="ECO:0000313" key="5">
    <source>
        <dbReference type="Proteomes" id="UP001243195"/>
    </source>
</evidence>
<evidence type="ECO:0000313" key="4">
    <source>
        <dbReference type="EMBL" id="MDQ9071845.1"/>
    </source>
</evidence>
<reference evidence="4" key="1">
    <citation type="submission" date="2023-08" db="EMBL/GenBank/DDBJ databases">
        <title>Emergence of clinically-relevant ST2 carbapenem-resistant Acinetobacter baumannii strains in hospital sewages in Zhejiang, East of China.</title>
        <authorList>
            <person name="Kaichao C."/>
            <person name="Zhang R."/>
        </authorList>
    </citation>
    <scope>NUCLEOTIDE SEQUENCE</scope>
    <source>
        <strain evidence="4">M-SY-60</strain>
    </source>
</reference>